<reference evidence="3" key="1">
    <citation type="submission" date="2022-11" db="UniProtKB">
        <authorList>
            <consortium name="WormBaseParasite"/>
        </authorList>
    </citation>
    <scope>IDENTIFICATION</scope>
</reference>
<dbReference type="AlphaFoldDB" id="A0A915IZC6"/>
<accession>A0A915IZC6</accession>
<keyword evidence="2" id="KW-1185">Reference proteome</keyword>
<evidence type="ECO:0000256" key="1">
    <source>
        <dbReference type="SAM" id="MobiDB-lite"/>
    </source>
</evidence>
<dbReference type="WBParaSite" id="nRc.2.0.1.t19475-RA">
    <property type="protein sequence ID" value="nRc.2.0.1.t19475-RA"/>
    <property type="gene ID" value="nRc.2.0.1.g19475"/>
</dbReference>
<evidence type="ECO:0000313" key="3">
    <source>
        <dbReference type="WBParaSite" id="nRc.2.0.1.t19475-RA"/>
    </source>
</evidence>
<sequence>MGNVRSSSLCCPKLWRQTPPRSDVYRVDNNDDDDVVKKPQKKQYS</sequence>
<organism evidence="2 3">
    <name type="scientific">Romanomermis culicivorax</name>
    <name type="common">Nematode worm</name>
    <dbReference type="NCBI Taxonomy" id="13658"/>
    <lineage>
        <taxon>Eukaryota</taxon>
        <taxon>Metazoa</taxon>
        <taxon>Ecdysozoa</taxon>
        <taxon>Nematoda</taxon>
        <taxon>Enoplea</taxon>
        <taxon>Dorylaimia</taxon>
        <taxon>Mermithida</taxon>
        <taxon>Mermithoidea</taxon>
        <taxon>Mermithidae</taxon>
        <taxon>Romanomermis</taxon>
    </lineage>
</organism>
<feature type="region of interest" description="Disordered" evidence="1">
    <location>
        <begin position="1"/>
        <end position="45"/>
    </location>
</feature>
<name>A0A915IZC6_ROMCU</name>
<dbReference type="Proteomes" id="UP000887565">
    <property type="component" value="Unplaced"/>
</dbReference>
<evidence type="ECO:0000313" key="2">
    <source>
        <dbReference type="Proteomes" id="UP000887565"/>
    </source>
</evidence>
<protein>
    <submittedName>
        <fullName evidence="3">Uncharacterized protein</fullName>
    </submittedName>
</protein>
<proteinExistence type="predicted"/>